<sequence>MFPEGMDMSALLAQAQQMQAQLQSAQEELANSSFTGTSGGGLVEATMSGQGELTGLVIQPAAIDPEDADGLADLVMAAVRDAASQVQSAAADIMPDVPDMGALGF</sequence>
<comment type="function">
    <text evidence="2">Binds to DNA and alters its conformation. May be involved in regulation of gene expression, nucleoid organization and DNA protection.</text>
</comment>
<dbReference type="NCBIfam" id="TIGR00103">
    <property type="entry name" value="DNA_YbaB_EbfC"/>
    <property type="match status" value="1"/>
</dbReference>
<evidence type="ECO:0000256" key="2">
    <source>
        <dbReference type="HAMAP-Rule" id="MF_00274"/>
    </source>
</evidence>
<comment type="caution">
    <text evidence="4">The sequence shown here is derived from an EMBL/GenBank/DDBJ whole genome shotgun (WGS) entry which is preliminary data.</text>
</comment>
<name>A0ABW1X258_9ACTN</name>
<reference evidence="5" key="1">
    <citation type="journal article" date="2019" name="Int. J. Syst. Evol. Microbiol.">
        <title>The Global Catalogue of Microorganisms (GCM) 10K type strain sequencing project: providing services to taxonomists for standard genome sequencing and annotation.</title>
        <authorList>
            <consortium name="The Broad Institute Genomics Platform"/>
            <consortium name="The Broad Institute Genome Sequencing Center for Infectious Disease"/>
            <person name="Wu L."/>
            <person name="Ma J."/>
        </authorList>
    </citation>
    <scope>NUCLEOTIDE SEQUENCE [LARGE SCALE GENOMIC DNA]</scope>
    <source>
        <strain evidence="5">CGMCC 1.15277</strain>
    </source>
</reference>
<dbReference type="SUPFAM" id="SSF82607">
    <property type="entry name" value="YbaB-like"/>
    <property type="match status" value="1"/>
</dbReference>
<keyword evidence="3" id="KW-0175">Coiled coil</keyword>
<feature type="coiled-coil region" evidence="3">
    <location>
        <begin position="8"/>
        <end position="35"/>
    </location>
</feature>
<keyword evidence="2" id="KW-0963">Cytoplasm</keyword>
<evidence type="ECO:0000256" key="3">
    <source>
        <dbReference type="SAM" id="Coils"/>
    </source>
</evidence>
<dbReference type="PANTHER" id="PTHR33449:SF1">
    <property type="entry name" value="NUCLEOID-ASSOCIATED PROTEIN YBAB"/>
    <property type="match status" value="1"/>
</dbReference>
<keyword evidence="5" id="KW-1185">Reference proteome</keyword>
<protein>
    <recommendedName>
        <fullName evidence="2">Nucleoid-associated protein ACFP57_07665</fullName>
    </recommendedName>
</protein>
<dbReference type="InterPro" id="IPR004401">
    <property type="entry name" value="YbaB/EbfC"/>
</dbReference>
<evidence type="ECO:0000256" key="1">
    <source>
        <dbReference type="ARBA" id="ARBA00023125"/>
    </source>
</evidence>
<dbReference type="Pfam" id="PF02575">
    <property type="entry name" value="YbaB_DNA_bd"/>
    <property type="match status" value="1"/>
</dbReference>
<organism evidence="4 5">
    <name type="scientific">Luteococcus sanguinis</name>
    <dbReference type="NCBI Taxonomy" id="174038"/>
    <lineage>
        <taxon>Bacteria</taxon>
        <taxon>Bacillati</taxon>
        <taxon>Actinomycetota</taxon>
        <taxon>Actinomycetes</taxon>
        <taxon>Propionibacteriales</taxon>
        <taxon>Propionibacteriaceae</taxon>
        <taxon>Luteococcus</taxon>
    </lineage>
</organism>
<dbReference type="InterPro" id="IPR036894">
    <property type="entry name" value="YbaB-like_sf"/>
</dbReference>
<comment type="subcellular location">
    <subcellularLocation>
        <location evidence="2">Cytoplasm</location>
        <location evidence="2">Nucleoid</location>
    </subcellularLocation>
</comment>
<evidence type="ECO:0000313" key="5">
    <source>
        <dbReference type="Proteomes" id="UP001596266"/>
    </source>
</evidence>
<dbReference type="PANTHER" id="PTHR33449">
    <property type="entry name" value="NUCLEOID-ASSOCIATED PROTEIN YBAB"/>
    <property type="match status" value="1"/>
</dbReference>
<dbReference type="HAMAP" id="MF_00274">
    <property type="entry name" value="DNA_YbaB_EbfC"/>
    <property type="match status" value="1"/>
</dbReference>
<accession>A0ABW1X258</accession>
<comment type="subunit">
    <text evidence="2">Homodimer.</text>
</comment>
<comment type="similarity">
    <text evidence="2">Belongs to the YbaB/EbfC family.</text>
</comment>
<proteinExistence type="inferred from homology"/>
<gene>
    <name evidence="4" type="ORF">ACFP57_07665</name>
</gene>
<evidence type="ECO:0000313" key="4">
    <source>
        <dbReference type="EMBL" id="MFC6396859.1"/>
    </source>
</evidence>
<keyword evidence="1 2" id="KW-0238">DNA-binding</keyword>
<dbReference type="PIRSF" id="PIRSF004555">
    <property type="entry name" value="UCP004555"/>
    <property type="match status" value="1"/>
</dbReference>
<dbReference type="Gene3D" id="3.30.1310.10">
    <property type="entry name" value="Nucleoid-associated protein YbaB-like domain"/>
    <property type="match status" value="1"/>
</dbReference>
<dbReference type="RefSeq" id="WP_343884141.1">
    <property type="nucleotide sequence ID" value="NZ_BAAAKI010000001.1"/>
</dbReference>
<dbReference type="EMBL" id="JBHSUA010000015">
    <property type="protein sequence ID" value="MFC6396859.1"/>
    <property type="molecule type" value="Genomic_DNA"/>
</dbReference>
<dbReference type="Proteomes" id="UP001596266">
    <property type="component" value="Unassembled WGS sequence"/>
</dbReference>